<dbReference type="AlphaFoldDB" id="A0A4Y2H6W6"/>
<accession>A0A4Y2H6W6</accession>
<name>A0A4Y2H6W6_ARAVE</name>
<evidence type="ECO:0000256" key="1">
    <source>
        <dbReference type="SAM" id="MobiDB-lite"/>
    </source>
</evidence>
<feature type="region of interest" description="Disordered" evidence="1">
    <location>
        <begin position="1"/>
        <end position="33"/>
    </location>
</feature>
<evidence type="ECO:0000313" key="2">
    <source>
        <dbReference type="EMBL" id="GBM60468.1"/>
    </source>
</evidence>
<evidence type="ECO:0000313" key="3">
    <source>
        <dbReference type="Proteomes" id="UP000499080"/>
    </source>
</evidence>
<dbReference type="Proteomes" id="UP000499080">
    <property type="component" value="Unassembled WGS sequence"/>
</dbReference>
<feature type="compositionally biased region" description="Basic and acidic residues" evidence="1">
    <location>
        <begin position="1"/>
        <end position="10"/>
    </location>
</feature>
<keyword evidence="3" id="KW-1185">Reference proteome</keyword>
<comment type="caution">
    <text evidence="2">The sequence shown here is derived from an EMBL/GenBank/DDBJ whole genome shotgun (WGS) entry which is preliminary data.</text>
</comment>
<sequence>MYKKNPGEKASRKKQNKSHINAENPPPQVPMVNGNWMLGDEEGRKIRFFFQLSSGVNTADPRHGRGLQSILDPRPCSIRRTFLPEQRALRRRILPPLFSVNNLGH</sequence>
<dbReference type="EMBL" id="BGPR01001725">
    <property type="protein sequence ID" value="GBM60468.1"/>
    <property type="molecule type" value="Genomic_DNA"/>
</dbReference>
<gene>
    <name evidence="2" type="ORF">AVEN_239849_1</name>
</gene>
<proteinExistence type="predicted"/>
<reference evidence="2 3" key="1">
    <citation type="journal article" date="2019" name="Sci. Rep.">
        <title>Orb-weaving spider Araneus ventricosus genome elucidates the spidroin gene catalogue.</title>
        <authorList>
            <person name="Kono N."/>
            <person name="Nakamura H."/>
            <person name="Ohtoshi R."/>
            <person name="Moran D.A.P."/>
            <person name="Shinohara A."/>
            <person name="Yoshida Y."/>
            <person name="Fujiwara M."/>
            <person name="Mori M."/>
            <person name="Tomita M."/>
            <person name="Arakawa K."/>
        </authorList>
    </citation>
    <scope>NUCLEOTIDE SEQUENCE [LARGE SCALE GENOMIC DNA]</scope>
</reference>
<organism evidence="2 3">
    <name type="scientific">Araneus ventricosus</name>
    <name type="common">Orbweaver spider</name>
    <name type="synonym">Epeira ventricosa</name>
    <dbReference type="NCBI Taxonomy" id="182803"/>
    <lineage>
        <taxon>Eukaryota</taxon>
        <taxon>Metazoa</taxon>
        <taxon>Ecdysozoa</taxon>
        <taxon>Arthropoda</taxon>
        <taxon>Chelicerata</taxon>
        <taxon>Arachnida</taxon>
        <taxon>Araneae</taxon>
        <taxon>Araneomorphae</taxon>
        <taxon>Entelegynae</taxon>
        <taxon>Araneoidea</taxon>
        <taxon>Araneidae</taxon>
        <taxon>Araneus</taxon>
    </lineage>
</organism>
<protein>
    <submittedName>
        <fullName evidence="2">Uncharacterized protein</fullName>
    </submittedName>
</protein>